<dbReference type="InterPro" id="IPR023582">
    <property type="entry name" value="Impact"/>
</dbReference>
<dbReference type="PANTHER" id="PTHR16301:SF20">
    <property type="entry name" value="IMPACT FAMILY MEMBER YIGZ"/>
    <property type="match status" value="1"/>
</dbReference>
<proteinExistence type="inferred from homology"/>
<dbReference type="SUPFAM" id="SSF54211">
    <property type="entry name" value="Ribosomal protein S5 domain 2-like"/>
    <property type="match status" value="1"/>
</dbReference>
<dbReference type="Pfam" id="PF01205">
    <property type="entry name" value="Impact_N"/>
    <property type="match status" value="1"/>
</dbReference>
<reference evidence="4 5" key="1">
    <citation type="submission" date="2019-11" db="EMBL/GenBank/DDBJ databases">
        <authorList>
            <person name="Holert J."/>
        </authorList>
    </citation>
    <scope>NUCLEOTIDE SEQUENCE [LARGE SCALE GENOMIC DNA]</scope>
    <source>
        <strain evidence="4">BC5_2</strain>
    </source>
</reference>
<dbReference type="Gene3D" id="3.30.230.30">
    <property type="entry name" value="Impact, N-terminal domain"/>
    <property type="match status" value="1"/>
</dbReference>
<dbReference type="GO" id="GO:0017111">
    <property type="term" value="F:ribonucleoside triphosphate phosphatase activity"/>
    <property type="evidence" value="ECO:0007669"/>
    <property type="project" value="UniProtKB-ARBA"/>
</dbReference>
<accession>A0A5S9PNQ4</accession>
<evidence type="ECO:0000259" key="3">
    <source>
        <dbReference type="Pfam" id="PF09186"/>
    </source>
</evidence>
<dbReference type="Proteomes" id="UP000434580">
    <property type="component" value="Unassembled WGS sequence"/>
</dbReference>
<dbReference type="InterPro" id="IPR036956">
    <property type="entry name" value="Impact_N_sf"/>
</dbReference>
<dbReference type="GO" id="GO:0006446">
    <property type="term" value="P:regulation of translational initiation"/>
    <property type="evidence" value="ECO:0007669"/>
    <property type="project" value="TreeGrafter"/>
</dbReference>
<dbReference type="Gene3D" id="3.30.70.240">
    <property type="match status" value="1"/>
</dbReference>
<dbReference type="PROSITE" id="PS00910">
    <property type="entry name" value="UPF0029"/>
    <property type="match status" value="1"/>
</dbReference>
<evidence type="ECO:0000313" key="5">
    <source>
        <dbReference type="Proteomes" id="UP000434580"/>
    </source>
</evidence>
<feature type="domain" description="UPF0029" evidence="3">
    <location>
        <begin position="142"/>
        <end position="188"/>
    </location>
</feature>
<name>A0A5S9PNQ4_9GAMM</name>
<sequence length="202" mass="22561">MKKTYAIPAAMFEHRYEIKKSAFIARVHHCTSKSAAKELLAQARRDYPDARHHCWAYTLGNPLQPHSAAMSDDGEPSGTAGKPILNVLNHSDIGDIMIIVIRYFGGIKLGAGGLVRAYSAASQQAIDLTLMAEHIPKQNFALELDYQDEKNVRHLLDQYKGELLDAHYDSRVTLQISFPIDNQDVLTSMVKANHTMKLSTKN</sequence>
<dbReference type="EMBL" id="CACSII010000012">
    <property type="protein sequence ID" value="CAA0105924.1"/>
    <property type="molecule type" value="Genomic_DNA"/>
</dbReference>
<dbReference type="InterPro" id="IPR020569">
    <property type="entry name" value="UPF0029_Impact_CS"/>
</dbReference>
<dbReference type="AlphaFoldDB" id="A0A5S9PNQ4"/>
<dbReference type="GO" id="GO:0005737">
    <property type="term" value="C:cytoplasm"/>
    <property type="evidence" value="ECO:0007669"/>
    <property type="project" value="TreeGrafter"/>
</dbReference>
<protein>
    <submittedName>
        <fullName evidence="4">IMPACT family member YigZ</fullName>
    </submittedName>
</protein>
<dbReference type="InterPro" id="IPR035647">
    <property type="entry name" value="EFG_III/V"/>
</dbReference>
<gene>
    <name evidence="4" type="primary">yigZ</name>
    <name evidence="4" type="ORF">DPBNPPHM_01219</name>
</gene>
<dbReference type="InterPro" id="IPR020568">
    <property type="entry name" value="Ribosomal_Su5_D2-typ_SF"/>
</dbReference>
<organism evidence="4 5">
    <name type="scientific">BD1-7 clade bacterium</name>
    <dbReference type="NCBI Taxonomy" id="2029982"/>
    <lineage>
        <taxon>Bacteria</taxon>
        <taxon>Pseudomonadati</taxon>
        <taxon>Pseudomonadota</taxon>
        <taxon>Gammaproteobacteria</taxon>
        <taxon>Cellvibrionales</taxon>
        <taxon>Spongiibacteraceae</taxon>
        <taxon>BD1-7 clade</taxon>
    </lineage>
</organism>
<evidence type="ECO:0000313" key="4">
    <source>
        <dbReference type="EMBL" id="CAA0105924.1"/>
    </source>
</evidence>
<feature type="domain" description="Impact N-terminal" evidence="2">
    <location>
        <begin position="19"/>
        <end position="126"/>
    </location>
</feature>
<dbReference type="InterPro" id="IPR001498">
    <property type="entry name" value="Impact_N"/>
</dbReference>
<dbReference type="Pfam" id="PF09186">
    <property type="entry name" value="DUF1949"/>
    <property type="match status" value="1"/>
</dbReference>
<dbReference type="GO" id="GO:0032561">
    <property type="term" value="F:guanyl ribonucleotide binding"/>
    <property type="evidence" value="ECO:0007669"/>
    <property type="project" value="UniProtKB-ARBA"/>
</dbReference>
<dbReference type="SUPFAM" id="SSF54980">
    <property type="entry name" value="EF-G C-terminal domain-like"/>
    <property type="match status" value="1"/>
</dbReference>
<dbReference type="InterPro" id="IPR015269">
    <property type="entry name" value="UPF0029_Impact_C"/>
</dbReference>
<dbReference type="PANTHER" id="PTHR16301">
    <property type="entry name" value="IMPACT-RELATED"/>
    <property type="match status" value="1"/>
</dbReference>
<dbReference type="OrthoDB" id="9813771at2"/>
<comment type="similarity">
    <text evidence="1">Belongs to the IMPACT family.</text>
</comment>
<dbReference type="GO" id="GO:0043168">
    <property type="term" value="F:anion binding"/>
    <property type="evidence" value="ECO:0007669"/>
    <property type="project" value="UniProtKB-ARBA"/>
</dbReference>
<dbReference type="InterPro" id="IPR015796">
    <property type="entry name" value="Impact_YigZ-like"/>
</dbReference>
<dbReference type="NCBIfam" id="TIGR00257">
    <property type="entry name" value="IMPACT_YIGZ"/>
    <property type="match status" value="1"/>
</dbReference>
<evidence type="ECO:0000259" key="2">
    <source>
        <dbReference type="Pfam" id="PF01205"/>
    </source>
</evidence>
<evidence type="ECO:0000256" key="1">
    <source>
        <dbReference type="ARBA" id="ARBA00007665"/>
    </source>
</evidence>